<dbReference type="EMBL" id="KK784878">
    <property type="protein sequence ID" value="KDO79462.1"/>
    <property type="molecule type" value="Genomic_DNA"/>
</dbReference>
<keyword evidence="3" id="KW-0813">Transport</keyword>
<evidence type="ECO:0000256" key="2">
    <source>
        <dbReference type="ARBA" id="ARBA00005653"/>
    </source>
</evidence>
<reference evidence="12 13" key="1">
    <citation type="submission" date="2014-04" db="EMBL/GenBank/DDBJ databases">
        <authorList>
            <consortium name="International Citrus Genome Consortium"/>
            <person name="Gmitter F."/>
            <person name="Chen C."/>
            <person name="Farmerie W."/>
            <person name="Harkins T."/>
            <person name="Desany B."/>
            <person name="Mohiuddin M."/>
            <person name="Kodira C."/>
            <person name="Borodovsky M."/>
            <person name="Lomsadze A."/>
            <person name="Burns P."/>
            <person name="Jenkins J."/>
            <person name="Prochnik S."/>
            <person name="Shu S."/>
            <person name="Chapman J."/>
            <person name="Pitluck S."/>
            <person name="Schmutz J."/>
            <person name="Rokhsar D."/>
        </authorList>
    </citation>
    <scope>NUCLEOTIDE SEQUENCE</scope>
</reference>
<gene>
    <name evidence="12" type="ORF">CISIN_1g017853mg</name>
</gene>
<evidence type="ECO:0000256" key="6">
    <source>
        <dbReference type="ARBA" id="ARBA00022837"/>
    </source>
</evidence>
<evidence type="ECO:0000313" key="13">
    <source>
        <dbReference type="Proteomes" id="UP000027120"/>
    </source>
</evidence>
<proteinExistence type="inferred from homology"/>
<feature type="compositionally biased region" description="Basic and acidic residues" evidence="10">
    <location>
        <begin position="104"/>
        <end position="115"/>
    </location>
</feature>
<dbReference type="eggNOG" id="KOG2966">
    <property type="taxonomic scope" value="Eukaryota"/>
</dbReference>
<evidence type="ECO:0000256" key="8">
    <source>
        <dbReference type="ARBA" id="ARBA00023065"/>
    </source>
</evidence>
<dbReference type="GO" id="GO:0015292">
    <property type="term" value="F:uniporter activity"/>
    <property type="evidence" value="ECO:0000318"/>
    <property type="project" value="GO_Central"/>
</dbReference>
<keyword evidence="13" id="KW-1185">Reference proteome</keyword>
<evidence type="ECO:0000256" key="9">
    <source>
        <dbReference type="ARBA" id="ARBA00023136"/>
    </source>
</evidence>
<feature type="region of interest" description="Disordered" evidence="10">
    <location>
        <begin position="95"/>
        <end position="115"/>
    </location>
</feature>
<dbReference type="GO" id="GO:0051560">
    <property type="term" value="P:mitochondrial calcium ion homeostasis"/>
    <property type="evidence" value="ECO:0000318"/>
    <property type="project" value="GO_Central"/>
</dbReference>
<evidence type="ECO:0000313" key="12">
    <source>
        <dbReference type="EMBL" id="KDO79462.1"/>
    </source>
</evidence>
<evidence type="ECO:0000256" key="10">
    <source>
        <dbReference type="SAM" id="MobiDB-lite"/>
    </source>
</evidence>
<keyword evidence="4" id="KW-0109">Calcium transport</keyword>
<evidence type="ECO:0000259" key="11">
    <source>
        <dbReference type="Pfam" id="PF04678"/>
    </source>
</evidence>
<keyword evidence="7" id="KW-1133">Transmembrane helix</keyword>
<evidence type="ECO:0000256" key="1">
    <source>
        <dbReference type="ARBA" id="ARBA00004141"/>
    </source>
</evidence>
<evidence type="ECO:0000256" key="7">
    <source>
        <dbReference type="ARBA" id="ARBA00022989"/>
    </source>
</evidence>
<evidence type="ECO:0000256" key="5">
    <source>
        <dbReference type="ARBA" id="ARBA00022692"/>
    </source>
</evidence>
<protein>
    <recommendedName>
        <fullName evidence="11">Calcium uniporter protein C-terminal domain-containing protein</fullName>
    </recommendedName>
</protein>
<comment type="subcellular location">
    <subcellularLocation>
        <location evidence="1">Membrane</location>
        <topology evidence="1">Multi-pass membrane protein</topology>
    </subcellularLocation>
</comment>
<dbReference type="GO" id="GO:0036444">
    <property type="term" value="P:calcium import into the mitochondrion"/>
    <property type="evidence" value="ECO:0000318"/>
    <property type="project" value="GO_Central"/>
</dbReference>
<dbReference type="Proteomes" id="UP000027120">
    <property type="component" value="Unassembled WGS sequence"/>
</dbReference>
<sequence length="365" mass="41781">MALRKTLAERLFNITKTSRRALTNYRISSTAAAASRISQNPTRNNAPDPGDNGVFRRFLHKAAMFQPRISPVGGENLMEKLITIDIARDRIRLDGLSPPPTMKAAEKEKEKEKAEGLTVEEAKKVLRAVKMEMVKDRLRMIERNWIPYSEFVRVCEEACSDRELGLQFAKSLDDAGNVIVLGNVVFLKPEQVTKAIEGVIPLPSANPNQNHPRRKEYEEMEKQKAVIDKKADALVRRELWCGLGYFVVQTAAFMRLTFWELSWDVMEPVCFFVTSSSVIGSYLFFLKTAKEPTFGGFYKSRFSTKQKKLMKLHDFDGERYNQLRKIFYPHYSPPSTKVPFSDTYTDTHTSSDYDENLKISALDSH</sequence>
<dbReference type="AlphaFoldDB" id="A0A067GVH6"/>
<accession>A0A067GVH6</accession>
<dbReference type="PANTHER" id="PTHR13462:SF31">
    <property type="entry name" value="CALCIUM UNIPORTER PROTEIN 1, MITOCHONDRIAL"/>
    <property type="match status" value="1"/>
</dbReference>
<keyword evidence="9" id="KW-0472">Membrane</keyword>
<keyword evidence="6" id="KW-0106">Calcium</keyword>
<comment type="similarity">
    <text evidence="2">Belongs to the MCU (TC 1.A.77) family.</text>
</comment>
<dbReference type="InterPro" id="IPR039055">
    <property type="entry name" value="MCU_fam"/>
</dbReference>
<feature type="domain" description="Calcium uniporter protein C-terminal" evidence="11">
    <location>
        <begin position="165"/>
        <end position="323"/>
    </location>
</feature>
<dbReference type="GO" id="GO:1990246">
    <property type="term" value="C:uniplex complex"/>
    <property type="evidence" value="ECO:0000318"/>
    <property type="project" value="GO_Central"/>
</dbReference>
<dbReference type="InterPro" id="IPR006769">
    <property type="entry name" value="MCU_C"/>
</dbReference>
<evidence type="ECO:0000256" key="3">
    <source>
        <dbReference type="ARBA" id="ARBA00022448"/>
    </source>
</evidence>
<feature type="region of interest" description="Disordered" evidence="10">
    <location>
        <begin position="31"/>
        <end position="51"/>
    </location>
</feature>
<organism evidence="12 13">
    <name type="scientific">Citrus sinensis</name>
    <name type="common">Sweet orange</name>
    <name type="synonym">Citrus aurantium var. sinensis</name>
    <dbReference type="NCBI Taxonomy" id="2711"/>
    <lineage>
        <taxon>Eukaryota</taxon>
        <taxon>Viridiplantae</taxon>
        <taxon>Streptophyta</taxon>
        <taxon>Embryophyta</taxon>
        <taxon>Tracheophyta</taxon>
        <taxon>Spermatophyta</taxon>
        <taxon>Magnoliopsida</taxon>
        <taxon>eudicotyledons</taxon>
        <taxon>Gunneridae</taxon>
        <taxon>Pentapetalae</taxon>
        <taxon>rosids</taxon>
        <taxon>malvids</taxon>
        <taxon>Sapindales</taxon>
        <taxon>Rutaceae</taxon>
        <taxon>Aurantioideae</taxon>
        <taxon>Citrus</taxon>
    </lineage>
</organism>
<name>A0A067GVH6_CITSI</name>
<dbReference type="PaxDb" id="2711-XP_006466715.1"/>
<evidence type="ECO:0000256" key="4">
    <source>
        <dbReference type="ARBA" id="ARBA00022568"/>
    </source>
</evidence>
<dbReference type="PANTHER" id="PTHR13462">
    <property type="entry name" value="CALCIUM UNIPORTER PROTEIN, MITOCHONDRIAL"/>
    <property type="match status" value="1"/>
</dbReference>
<dbReference type="Pfam" id="PF04678">
    <property type="entry name" value="MCU"/>
    <property type="match status" value="1"/>
</dbReference>
<dbReference type="GO" id="GO:0005262">
    <property type="term" value="F:calcium channel activity"/>
    <property type="evidence" value="ECO:0000318"/>
    <property type="project" value="GO_Central"/>
</dbReference>
<keyword evidence="8" id="KW-0406">Ion transport</keyword>
<keyword evidence="5" id="KW-0812">Transmembrane</keyword>
<dbReference type="STRING" id="2711.A0A067GVH6"/>